<dbReference type="InterPro" id="IPR048502">
    <property type="entry name" value="NamZ_N"/>
</dbReference>
<dbReference type="PIRSF" id="PIRSF016719">
    <property type="entry name" value="UCP016719"/>
    <property type="match status" value="1"/>
</dbReference>
<sequence length="410" mass="45152">MQRVSWLSVLLVICVLLGMGSYPGIAAAAAKVRLGVENIDHYLHLFQGKRVGLITNHTGIDSNFRSTVDILKEKTNLVALFAPEHGIRGNIPAGATIGSYTDERTGITVYSLYGATKKPTPEMLANVDVLVFDIQDVGARFYTYIYTMAYAMQAASELGKTFVVLDRPNPVGGVQVEGKVLEPEFQSFIGLYPIPIRHGMTVGELAQLFNSEFGINCDLHVVKMTGWRRDMLYDETGLPWVMTSPNMPTVDTALVYSGTGIFGGTNISEGVGTTRPFELVGAPWLDAQELADRMNAQHLPGVIFRPAYFTPAFSKYKGQVCGGVQIHVVDRKAYKAVRTGLALLYTVIELSGDKFSFNAPYREGSKPNIDLATGDDSLRLGRFTLNEIVAAWEAEAERFRQKAKPYLLYE</sequence>
<dbReference type="Gene3D" id="3.40.50.12170">
    <property type="entry name" value="Uncharacterised protein PF07075, DUF1343"/>
    <property type="match status" value="1"/>
</dbReference>
<dbReference type="STRING" id="1123285.SAMN05660235_01759"/>
<evidence type="ECO:0000259" key="1">
    <source>
        <dbReference type="Pfam" id="PF07075"/>
    </source>
</evidence>
<dbReference type="PANTHER" id="PTHR42915">
    <property type="entry name" value="HYPOTHETICAL 460 KDA PROTEIN IN FEUA-SIGW INTERGENIC REGION [PRECURSOR]"/>
    <property type="match status" value="1"/>
</dbReference>
<organism evidence="3 4">
    <name type="scientific">Sporolituus thermophilus DSM 23256</name>
    <dbReference type="NCBI Taxonomy" id="1123285"/>
    <lineage>
        <taxon>Bacteria</taxon>
        <taxon>Bacillati</taxon>
        <taxon>Bacillota</taxon>
        <taxon>Negativicutes</taxon>
        <taxon>Selenomonadales</taxon>
        <taxon>Sporomusaceae</taxon>
        <taxon>Sporolituus</taxon>
    </lineage>
</organism>
<proteinExistence type="predicted"/>
<dbReference type="GO" id="GO:0033922">
    <property type="term" value="F:peptidoglycan beta-N-acetylmuramidase activity"/>
    <property type="evidence" value="ECO:0007669"/>
    <property type="project" value="InterPro"/>
</dbReference>
<dbReference type="PANTHER" id="PTHR42915:SF1">
    <property type="entry name" value="PEPTIDOGLYCAN BETA-N-ACETYLMURAMIDASE NAMZ"/>
    <property type="match status" value="1"/>
</dbReference>
<dbReference type="AlphaFoldDB" id="A0A1G7LGB2"/>
<feature type="domain" description="Peptidoglycan beta-N-acetylmuramidase NamZ C-terminal" evidence="2">
    <location>
        <begin position="254"/>
        <end position="409"/>
    </location>
</feature>
<dbReference type="Pfam" id="PF20732">
    <property type="entry name" value="NamZ_C"/>
    <property type="match status" value="1"/>
</dbReference>
<keyword evidence="4" id="KW-1185">Reference proteome</keyword>
<name>A0A1G7LGB2_9FIRM</name>
<accession>A0A1G7LGB2</accession>
<dbReference type="EMBL" id="FNBU01000012">
    <property type="protein sequence ID" value="SDF48567.1"/>
    <property type="molecule type" value="Genomic_DNA"/>
</dbReference>
<evidence type="ECO:0000259" key="2">
    <source>
        <dbReference type="Pfam" id="PF20732"/>
    </source>
</evidence>
<dbReference type="InterPro" id="IPR048503">
    <property type="entry name" value="NamZ_C"/>
</dbReference>
<reference evidence="4" key="1">
    <citation type="submission" date="2016-10" db="EMBL/GenBank/DDBJ databases">
        <authorList>
            <person name="Varghese N."/>
            <person name="Submissions S."/>
        </authorList>
    </citation>
    <scope>NUCLEOTIDE SEQUENCE [LARGE SCALE GENOMIC DNA]</scope>
    <source>
        <strain evidence="4">DSM 23256</strain>
    </source>
</reference>
<dbReference type="Gene3D" id="3.90.1150.140">
    <property type="match status" value="1"/>
</dbReference>
<protein>
    <submittedName>
        <fullName evidence="3">Uncharacterized conserved protein YbbC, DUF1343 family</fullName>
    </submittedName>
</protein>
<gene>
    <name evidence="3" type="ORF">SAMN05660235_01759</name>
</gene>
<dbReference type="RefSeq" id="WP_143005888.1">
    <property type="nucleotide sequence ID" value="NZ_FNBU01000012.1"/>
</dbReference>
<dbReference type="Pfam" id="PF07075">
    <property type="entry name" value="NamZ_N"/>
    <property type="match status" value="1"/>
</dbReference>
<evidence type="ECO:0000313" key="3">
    <source>
        <dbReference type="EMBL" id="SDF48567.1"/>
    </source>
</evidence>
<dbReference type="Proteomes" id="UP000243333">
    <property type="component" value="Unassembled WGS sequence"/>
</dbReference>
<dbReference type="InterPro" id="IPR008302">
    <property type="entry name" value="NamZ"/>
</dbReference>
<evidence type="ECO:0000313" key="4">
    <source>
        <dbReference type="Proteomes" id="UP000243333"/>
    </source>
</evidence>
<feature type="domain" description="Peptidoglycan beta-N-acetylmuramidase NamZ N-terminal" evidence="1">
    <location>
        <begin position="51"/>
        <end position="250"/>
    </location>
</feature>
<dbReference type="OrthoDB" id="9801061at2"/>